<protein>
    <submittedName>
        <fullName evidence="1">Uncharacterized protein</fullName>
    </submittedName>
</protein>
<sequence length="315" mass="33678">MAFIVAYPMSKTNLSYQGVAAFCAMSLLLIACEQQPNPAEPNADEALKARLEAAASKRTKRASMSFGFIHKLDGIPDGGPVALELGDGTKVEVQQAYLVVSAIEAHLCEPGAGDTPTQNAPQGADLGAPAKPGIPKLLGHLSDWLIAPAYAHVPSSATRLGTPFVEDLLAPGQARIIDEIAPPMATYCTLYAVVAPADDDVVNLTNLATAEIEGKTLLLRGRYRLAADDEAEWQAFESASEARDIIQVDAVDPQTGASPLNLDSANASRMMLLDKRVSPDLFEGLAREDFDGAAAADQVLKRLEARFKIYQYERK</sequence>
<reference evidence="1 2" key="1">
    <citation type="submission" date="2018-06" db="EMBL/GenBank/DDBJ databases">
        <title>Lujinxingia sediminis gen. nov. sp. nov., a new facultative anaerobic member of the class Deltaproteobacteria, and proposal of Lujinxingaceae fam. nov.</title>
        <authorList>
            <person name="Guo L.-Y."/>
            <person name="Li C.-M."/>
            <person name="Wang S."/>
            <person name="Du Z.-J."/>
        </authorList>
    </citation>
    <scope>NUCLEOTIDE SEQUENCE [LARGE SCALE GENOMIC DNA]</scope>
    <source>
        <strain evidence="1 2">FA350</strain>
    </source>
</reference>
<dbReference type="KEGG" id="bsed:DN745_10220"/>
<organism evidence="1 2">
    <name type="scientific">Bradymonas sediminis</name>
    <dbReference type="NCBI Taxonomy" id="1548548"/>
    <lineage>
        <taxon>Bacteria</taxon>
        <taxon>Deltaproteobacteria</taxon>
        <taxon>Bradymonadales</taxon>
        <taxon>Bradymonadaceae</taxon>
        <taxon>Bradymonas</taxon>
    </lineage>
</organism>
<dbReference type="EMBL" id="CP030032">
    <property type="protein sequence ID" value="AWV89695.1"/>
    <property type="molecule type" value="Genomic_DNA"/>
</dbReference>
<dbReference type="OrthoDB" id="5496943at2"/>
<gene>
    <name evidence="1" type="ORF">DN745_10220</name>
</gene>
<evidence type="ECO:0000313" key="2">
    <source>
        <dbReference type="Proteomes" id="UP000249799"/>
    </source>
</evidence>
<dbReference type="AlphaFoldDB" id="A0A2Z4FLL2"/>
<dbReference type="Proteomes" id="UP000249799">
    <property type="component" value="Chromosome"/>
</dbReference>
<evidence type="ECO:0000313" key="1">
    <source>
        <dbReference type="EMBL" id="AWV89695.1"/>
    </source>
</evidence>
<name>A0A2Z4FLL2_9DELT</name>
<accession>A0A2Z4FLL2</accession>
<proteinExistence type="predicted"/>
<keyword evidence="2" id="KW-1185">Reference proteome</keyword>